<dbReference type="Pfam" id="PF11127">
    <property type="entry name" value="YgaP-like_TM"/>
    <property type="match status" value="1"/>
</dbReference>
<keyword evidence="1" id="KW-0812">Transmembrane</keyword>
<dbReference type="EMBL" id="APMQ01000024">
    <property type="protein sequence ID" value="ENZ74986.1"/>
    <property type="molecule type" value="Genomic_DNA"/>
</dbReference>
<organism evidence="3 4">
    <name type="scientific">Ralstonia pickettii OR214</name>
    <dbReference type="NCBI Taxonomy" id="1264675"/>
    <lineage>
        <taxon>Bacteria</taxon>
        <taxon>Pseudomonadati</taxon>
        <taxon>Pseudomonadota</taxon>
        <taxon>Betaproteobacteria</taxon>
        <taxon>Burkholderiales</taxon>
        <taxon>Burkholderiaceae</taxon>
        <taxon>Ralstonia</taxon>
    </lineage>
</organism>
<name>R0CDG0_RALPI</name>
<accession>R0CDG0</accession>
<evidence type="ECO:0000313" key="3">
    <source>
        <dbReference type="EMBL" id="ENZ74986.1"/>
    </source>
</evidence>
<proteinExistence type="predicted"/>
<feature type="transmembrane region" description="Helical" evidence="1">
    <location>
        <begin position="37"/>
        <end position="61"/>
    </location>
</feature>
<dbReference type="InterPro" id="IPR021309">
    <property type="entry name" value="YgaP-like_TM"/>
</dbReference>
<reference evidence="3 4" key="1">
    <citation type="journal article" date="2013" name="Genome Announc.">
        <title>Draft Genome Sequence for Ralstonia sp. Strain OR214, a Bacterium with Potential for Bioremediation.</title>
        <authorList>
            <person name="Utturkar S.M."/>
            <person name="Bollmann A."/>
            <person name="Brzoska R.M."/>
            <person name="Klingeman D.M."/>
            <person name="Epstein S.E."/>
            <person name="Palumbo A.V."/>
            <person name="Brown S.D."/>
        </authorList>
    </citation>
    <scope>NUCLEOTIDE SEQUENCE [LARGE SCALE GENOMIC DNA]</scope>
    <source>
        <strain evidence="3 4">OR214</strain>
    </source>
</reference>
<keyword evidence="1" id="KW-1133">Transmembrane helix</keyword>
<keyword evidence="1" id="KW-0472">Membrane</keyword>
<dbReference type="RefSeq" id="WP_004636337.1">
    <property type="nucleotide sequence ID" value="NZ_APMQ01000024.1"/>
</dbReference>
<feature type="domain" description="Inner membrane protein YgaP-like transmembrane" evidence="2">
    <location>
        <begin position="5"/>
        <end position="65"/>
    </location>
</feature>
<evidence type="ECO:0000313" key="4">
    <source>
        <dbReference type="Proteomes" id="UP000013280"/>
    </source>
</evidence>
<feature type="transmembrane region" description="Helical" evidence="1">
    <location>
        <begin position="12"/>
        <end position="31"/>
    </location>
</feature>
<evidence type="ECO:0000256" key="1">
    <source>
        <dbReference type="SAM" id="Phobius"/>
    </source>
</evidence>
<comment type="caution">
    <text evidence="3">The sequence shown here is derived from an EMBL/GenBank/DDBJ whole genome shotgun (WGS) entry which is preliminary data.</text>
</comment>
<evidence type="ECO:0000259" key="2">
    <source>
        <dbReference type="Pfam" id="PF11127"/>
    </source>
</evidence>
<dbReference type="AlphaFoldDB" id="R0CDG0"/>
<protein>
    <recommendedName>
        <fullName evidence="2">Inner membrane protein YgaP-like transmembrane domain-containing protein</fullName>
    </recommendedName>
</protein>
<sequence length="69" mass="7402">MFYVKNVPNWERVLRVVMGLMSLGYAVMNWGSSGLAVGLGVMGAMLAMTGLVGFCPMCAMVGRKLDKGQ</sequence>
<gene>
    <name evidence="3" type="ORF">OR214_05033</name>
</gene>
<dbReference type="PATRIC" id="fig|1264675.3.peg.4964"/>
<dbReference type="Proteomes" id="UP000013280">
    <property type="component" value="Unassembled WGS sequence"/>
</dbReference>